<evidence type="ECO:0000256" key="1">
    <source>
        <dbReference type="SAM" id="SignalP"/>
    </source>
</evidence>
<feature type="signal peptide" evidence="1">
    <location>
        <begin position="1"/>
        <end position="20"/>
    </location>
</feature>
<organism evidence="2 3">
    <name type="scientific">Polaribacter marinivivus</name>
    <dbReference type="NCBI Taxonomy" id="1524260"/>
    <lineage>
        <taxon>Bacteria</taxon>
        <taxon>Pseudomonadati</taxon>
        <taxon>Bacteroidota</taxon>
        <taxon>Flavobacteriia</taxon>
        <taxon>Flavobacteriales</taxon>
        <taxon>Flavobacteriaceae</taxon>
    </lineage>
</organism>
<dbReference type="RefSeq" id="WP_377407524.1">
    <property type="nucleotide sequence ID" value="NZ_JBHSCY010000001.1"/>
</dbReference>
<dbReference type="EMBL" id="JBHSCY010000001">
    <property type="protein sequence ID" value="MFC4267563.1"/>
    <property type="molecule type" value="Genomic_DNA"/>
</dbReference>
<sequence>MKNFIYLFVFSLIFTLTSNAQKNEESFNIEDAAVVLEANGEYRKNLLLLDLFRKESRFSNGTSFTGQTLYGSAYGNSRSAMQSSAYVSASYTENNSNLNGFNHENRYVSFTPTNRTYLYVDGELIFGNGESRLDKIINVRMKDVKSIVRFNKFDTKIYVTLMDNEEVRY</sequence>
<proteinExistence type="predicted"/>
<feature type="chain" id="PRO_5046359570" evidence="1">
    <location>
        <begin position="21"/>
        <end position="169"/>
    </location>
</feature>
<comment type="caution">
    <text evidence="2">The sequence shown here is derived from an EMBL/GenBank/DDBJ whole genome shotgun (WGS) entry which is preliminary data.</text>
</comment>
<reference evidence="3" key="1">
    <citation type="journal article" date="2019" name="Int. J. Syst. Evol. Microbiol.">
        <title>The Global Catalogue of Microorganisms (GCM) 10K type strain sequencing project: providing services to taxonomists for standard genome sequencing and annotation.</title>
        <authorList>
            <consortium name="The Broad Institute Genomics Platform"/>
            <consortium name="The Broad Institute Genome Sequencing Center for Infectious Disease"/>
            <person name="Wu L."/>
            <person name="Ma J."/>
        </authorList>
    </citation>
    <scope>NUCLEOTIDE SEQUENCE [LARGE SCALE GENOMIC DNA]</scope>
    <source>
        <strain evidence="3">CECT 8655</strain>
    </source>
</reference>
<accession>A0ABV8R6D7</accession>
<name>A0ABV8R6D7_9FLAO</name>
<keyword evidence="3" id="KW-1185">Reference proteome</keyword>
<evidence type="ECO:0000313" key="3">
    <source>
        <dbReference type="Proteomes" id="UP001595826"/>
    </source>
</evidence>
<keyword evidence="1" id="KW-0732">Signal</keyword>
<dbReference type="Proteomes" id="UP001595826">
    <property type="component" value="Unassembled WGS sequence"/>
</dbReference>
<protein>
    <submittedName>
        <fullName evidence="2">Uncharacterized protein</fullName>
    </submittedName>
</protein>
<evidence type="ECO:0000313" key="2">
    <source>
        <dbReference type="EMBL" id="MFC4267563.1"/>
    </source>
</evidence>
<gene>
    <name evidence="2" type="ORF">ACFOWD_01490</name>
</gene>